<dbReference type="AlphaFoldDB" id="A0A316ADA8"/>
<dbReference type="GO" id="GO:0046872">
    <property type="term" value="F:metal ion binding"/>
    <property type="evidence" value="ECO:0007669"/>
    <property type="project" value="UniProtKB-KW"/>
</dbReference>
<dbReference type="InterPro" id="IPR011778">
    <property type="entry name" value="Hydantoinase/dihydroPyrase"/>
</dbReference>
<dbReference type="Proteomes" id="UP000254051">
    <property type="component" value="Unassembled WGS sequence"/>
</dbReference>
<reference evidence="8" key="1">
    <citation type="submission" date="2017-07" db="EMBL/GenBank/DDBJ databases">
        <authorList>
            <person name="Varghese N."/>
            <person name="Submissions S."/>
        </authorList>
    </citation>
    <scope>NUCLEOTIDE SEQUENCE [LARGE SCALE GENOMIC DNA]</scope>
    <source>
        <strain evidence="8">NLAE-zl-C134</strain>
    </source>
</reference>
<name>A0A316ADA8_9FIRM</name>
<dbReference type="InterPro" id="IPR006680">
    <property type="entry name" value="Amidohydro-rel"/>
</dbReference>
<proteinExistence type="inferred from homology"/>
<keyword evidence="3" id="KW-0479">Metal-binding</keyword>
<keyword evidence="8" id="KW-1185">Reference proteome</keyword>
<evidence type="ECO:0000256" key="1">
    <source>
        <dbReference type="ARBA" id="ARBA00001947"/>
    </source>
</evidence>
<dbReference type="Gene3D" id="3.20.20.140">
    <property type="entry name" value="Metal-dependent hydrolases"/>
    <property type="match status" value="1"/>
</dbReference>
<accession>A0A316ADA8</accession>
<dbReference type="NCBIfam" id="TIGR02033">
    <property type="entry name" value="D-hydantoinase"/>
    <property type="match status" value="1"/>
</dbReference>
<dbReference type="EMBL" id="UHJJ01000016">
    <property type="protein sequence ID" value="SUQ15751.1"/>
    <property type="molecule type" value="Genomic_DNA"/>
</dbReference>
<dbReference type="GO" id="GO:0005829">
    <property type="term" value="C:cytosol"/>
    <property type="evidence" value="ECO:0007669"/>
    <property type="project" value="TreeGrafter"/>
</dbReference>
<keyword evidence="4" id="KW-0378">Hydrolase</keyword>
<comment type="similarity">
    <text evidence="2">Belongs to the metallo-dependent hydrolases superfamily. Hydantoinase/dihydropyrimidinase family.</text>
</comment>
<feature type="modified residue" description="N6-carboxylysine" evidence="5">
    <location>
        <position position="149"/>
    </location>
</feature>
<evidence type="ECO:0000256" key="5">
    <source>
        <dbReference type="PIRSR" id="PIRSR611778-50"/>
    </source>
</evidence>
<dbReference type="PANTHER" id="PTHR11647:SF1">
    <property type="entry name" value="COLLAPSIN RESPONSE MEDIATOR PROTEIN"/>
    <property type="match status" value="1"/>
</dbReference>
<sequence length="459" mass="51025">MKRLFKGGTIISGDGMKQLDILVKGEKILAVGENMDFQDAEIEDVRGKYLFPGFIDPHTHMALEVSNTITADKFDTGTKAEVAGGTTCIIDFATQNKGETLAEALDNWHKKADGESSCDYAFHLAISDWNENVSQELAQVAADGISSFKLYMTYDSMIVDDKTMYEVLTRLKELGGIAGVHCENSGIIEARLEEVLKNKGHRRDVSDYPGTRPPAAEAEAVNRLLKIAKCVDTPVIVVHLSSAEAYREIQRAREDGQTVYVETCPQYLLLDESKYSLADGEGRKYMIAPPLRKKKDQKVLWEALSEGRIQTIGTDHCSFTWDQRSAGMEDFTKTPCGMPGGEERPALIYQFGVNEGRITLGQMCQYLAENPAKLYRLYPQKGTLSPGSDADIVVWNPQTEWVLSKETQQTNIDYCPMEGTKIKGRAEKVFLRGQLVAENGEIKAEKAGKYVLHGVKPEE</sequence>
<comment type="PTM">
    <text evidence="5">Carbamylation allows a single lysine to coordinate two divalent metal cations.</text>
</comment>
<dbReference type="Gene3D" id="2.30.40.10">
    <property type="entry name" value="Urease, subunit C, domain 1"/>
    <property type="match status" value="1"/>
</dbReference>
<evidence type="ECO:0000313" key="7">
    <source>
        <dbReference type="EMBL" id="SUQ15751.1"/>
    </source>
</evidence>
<dbReference type="PANTHER" id="PTHR11647">
    <property type="entry name" value="HYDRANTOINASE/DIHYDROPYRIMIDINASE FAMILY MEMBER"/>
    <property type="match status" value="1"/>
</dbReference>
<dbReference type="FunFam" id="3.20.20.140:FF:000076">
    <property type="entry name" value="Dihydropyrimidinase like 2"/>
    <property type="match status" value="1"/>
</dbReference>
<dbReference type="InterPro" id="IPR032466">
    <property type="entry name" value="Metal_Hydrolase"/>
</dbReference>
<dbReference type="OrthoDB" id="9765462at2"/>
<dbReference type="InterPro" id="IPR011059">
    <property type="entry name" value="Metal-dep_hydrolase_composite"/>
</dbReference>
<gene>
    <name evidence="7" type="ORF">SAMN05216529_11612</name>
</gene>
<dbReference type="CDD" id="cd01314">
    <property type="entry name" value="D-HYD"/>
    <property type="match status" value="1"/>
</dbReference>
<protein>
    <submittedName>
        <fullName evidence="7">Dihydropyrimidinase</fullName>
    </submittedName>
</protein>
<dbReference type="Pfam" id="PF01979">
    <property type="entry name" value="Amidohydro_1"/>
    <property type="match status" value="1"/>
</dbReference>
<dbReference type="SUPFAM" id="SSF51556">
    <property type="entry name" value="Metallo-dependent hydrolases"/>
    <property type="match status" value="1"/>
</dbReference>
<evidence type="ECO:0000313" key="8">
    <source>
        <dbReference type="Proteomes" id="UP000254051"/>
    </source>
</evidence>
<dbReference type="InterPro" id="IPR050378">
    <property type="entry name" value="Metallo-dep_Hydrolases_sf"/>
</dbReference>
<comment type="cofactor">
    <cofactor evidence="1">
        <name>Zn(2+)</name>
        <dbReference type="ChEBI" id="CHEBI:29105"/>
    </cofactor>
</comment>
<dbReference type="RefSeq" id="WP_109713865.1">
    <property type="nucleotide sequence ID" value="NZ_QGDS01000016.1"/>
</dbReference>
<feature type="domain" description="Amidohydrolase-related" evidence="6">
    <location>
        <begin position="49"/>
        <end position="436"/>
    </location>
</feature>
<evidence type="ECO:0000256" key="2">
    <source>
        <dbReference type="ARBA" id="ARBA00008829"/>
    </source>
</evidence>
<evidence type="ECO:0000259" key="6">
    <source>
        <dbReference type="Pfam" id="PF01979"/>
    </source>
</evidence>
<evidence type="ECO:0000256" key="4">
    <source>
        <dbReference type="ARBA" id="ARBA00022801"/>
    </source>
</evidence>
<dbReference type="GO" id="GO:0016812">
    <property type="term" value="F:hydrolase activity, acting on carbon-nitrogen (but not peptide) bonds, in cyclic amides"/>
    <property type="evidence" value="ECO:0007669"/>
    <property type="project" value="TreeGrafter"/>
</dbReference>
<organism evidence="7 8">
    <name type="scientific">Faecalicatena contorta</name>
    <dbReference type="NCBI Taxonomy" id="39482"/>
    <lineage>
        <taxon>Bacteria</taxon>
        <taxon>Bacillati</taxon>
        <taxon>Bacillota</taxon>
        <taxon>Clostridia</taxon>
        <taxon>Lachnospirales</taxon>
        <taxon>Lachnospiraceae</taxon>
        <taxon>Faecalicatena</taxon>
    </lineage>
</organism>
<dbReference type="SUPFAM" id="SSF51338">
    <property type="entry name" value="Composite domain of metallo-dependent hydrolases"/>
    <property type="match status" value="1"/>
</dbReference>
<evidence type="ECO:0000256" key="3">
    <source>
        <dbReference type="ARBA" id="ARBA00022723"/>
    </source>
</evidence>